<dbReference type="PROSITE" id="PS50024">
    <property type="entry name" value="SEA"/>
    <property type="match status" value="1"/>
</dbReference>
<dbReference type="Gene3D" id="3.30.70.960">
    <property type="entry name" value="SEA domain"/>
    <property type="match status" value="1"/>
</dbReference>
<name>A0AA85BPW0_9TREM</name>
<dbReference type="InterPro" id="IPR036364">
    <property type="entry name" value="SEA_dom_sf"/>
</dbReference>
<evidence type="ECO:0000313" key="2">
    <source>
        <dbReference type="Proteomes" id="UP000050791"/>
    </source>
</evidence>
<dbReference type="Pfam" id="PF01390">
    <property type="entry name" value="SEA"/>
    <property type="match status" value="1"/>
</dbReference>
<dbReference type="WBParaSite" id="SMTH1_69790.1">
    <property type="protein sequence ID" value="SMTH1_69790.1"/>
    <property type="gene ID" value="SMTH1_69790"/>
</dbReference>
<feature type="domain" description="SEA" evidence="1">
    <location>
        <begin position="228"/>
        <end position="350"/>
    </location>
</feature>
<accession>A0AA85BPW0</accession>
<dbReference type="AlphaFoldDB" id="A0AA85BPW0"/>
<evidence type="ECO:0000313" key="3">
    <source>
        <dbReference type="WBParaSite" id="SMTH1_69790.1"/>
    </source>
</evidence>
<evidence type="ECO:0000259" key="1">
    <source>
        <dbReference type="PROSITE" id="PS50024"/>
    </source>
</evidence>
<proteinExistence type="predicted"/>
<dbReference type="Proteomes" id="UP000050791">
    <property type="component" value="Unassembled WGS sequence"/>
</dbReference>
<organism evidence="2 3">
    <name type="scientific">Schistosoma mattheei</name>
    <dbReference type="NCBI Taxonomy" id="31246"/>
    <lineage>
        <taxon>Eukaryota</taxon>
        <taxon>Metazoa</taxon>
        <taxon>Spiralia</taxon>
        <taxon>Lophotrochozoa</taxon>
        <taxon>Platyhelminthes</taxon>
        <taxon>Trematoda</taxon>
        <taxon>Digenea</taxon>
        <taxon>Strigeidida</taxon>
        <taxon>Schistosomatoidea</taxon>
        <taxon>Schistosomatidae</taxon>
        <taxon>Schistosoma</taxon>
    </lineage>
</organism>
<dbReference type="SUPFAM" id="SSF82671">
    <property type="entry name" value="SEA domain"/>
    <property type="match status" value="1"/>
</dbReference>
<reference evidence="3" key="1">
    <citation type="submission" date="2023-11" db="UniProtKB">
        <authorList>
            <consortium name="WormBaseParasite"/>
        </authorList>
    </citation>
    <scope>IDENTIFICATION</scope>
</reference>
<protein>
    <recommendedName>
        <fullName evidence="1">SEA domain-containing protein</fullName>
    </recommendedName>
</protein>
<sequence length="451" mass="50312">MSRFLNLREKRDLQNSAETFLSDKHSVLIKSRIHSPLKNWDDKLTDPQSKIYKLLSTSYCEFLLQSFRHANTSQFKQPKCTFIEFTKGSIILNAILTFNEANYSLLSSQDLSNLLIKGSEELINSIISDKNFSLGFNFNGDFSLRLTEIKEESTVLLPTSQPLSSSSSPLSITTMTTTITMADANEMYSYMRSSMDEIQSSVNFSSDFMDTEQSLASTISYGETIDTTTYSVALNFTIQGTNSSLTWDDDLLNTTSTTYQELSRNVCELLLAAMRSILSSLWIVECGTIKFRKGSINVDAELILMVNSSSFVTTLEPTSNVLNDTNIIKGINEYVSTVDQNNTFGIYIDPNSSISLSLITISMESTIPYDDQVISDVISSETSSSSDFPVSVYSTSTAVSSMLTRLNKSLEWNDSLLDPSSDLYRNYSAEICNLVSLLPSSQLDLHKNEEN</sequence>
<dbReference type="InterPro" id="IPR000082">
    <property type="entry name" value="SEA_dom"/>
</dbReference>